<feature type="transmembrane region" description="Helical" evidence="7">
    <location>
        <begin position="165"/>
        <end position="184"/>
    </location>
</feature>
<accession>A0ABR7D4B4</accession>
<keyword evidence="6" id="KW-0902">Two-component regulatory system</keyword>
<keyword evidence="4" id="KW-0808">Transferase</keyword>
<dbReference type="SMART" id="SM00388">
    <property type="entry name" value="HisKA"/>
    <property type="match status" value="1"/>
</dbReference>
<keyword evidence="7" id="KW-0812">Transmembrane</keyword>
<evidence type="ECO:0000256" key="2">
    <source>
        <dbReference type="ARBA" id="ARBA00012438"/>
    </source>
</evidence>
<dbReference type="PRINTS" id="PR00344">
    <property type="entry name" value="BCTRLSENSOR"/>
</dbReference>
<dbReference type="InterPro" id="IPR003661">
    <property type="entry name" value="HisK_dim/P_dom"/>
</dbReference>
<evidence type="ECO:0000256" key="5">
    <source>
        <dbReference type="ARBA" id="ARBA00022777"/>
    </source>
</evidence>
<name>A0ABR7D4B4_9BACT</name>
<dbReference type="PANTHER" id="PTHR45453">
    <property type="entry name" value="PHOSPHATE REGULON SENSOR PROTEIN PHOR"/>
    <property type="match status" value="1"/>
</dbReference>
<evidence type="ECO:0000313" key="11">
    <source>
        <dbReference type="Proteomes" id="UP000646484"/>
    </source>
</evidence>
<evidence type="ECO:0000256" key="7">
    <source>
        <dbReference type="SAM" id="Phobius"/>
    </source>
</evidence>
<evidence type="ECO:0000259" key="9">
    <source>
        <dbReference type="PROSITE" id="PS50190"/>
    </source>
</evidence>
<dbReference type="Gene3D" id="1.10.287.130">
    <property type="match status" value="1"/>
</dbReference>
<dbReference type="Proteomes" id="UP000646484">
    <property type="component" value="Unassembled WGS sequence"/>
</dbReference>
<dbReference type="Gene3D" id="3.30.565.10">
    <property type="entry name" value="Histidine kinase-like ATPase, C-terminal domain"/>
    <property type="match status" value="1"/>
</dbReference>
<dbReference type="CDD" id="cd00082">
    <property type="entry name" value="HisKA"/>
    <property type="match status" value="1"/>
</dbReference>
<sequence length="587" mass="68163">MKLSYKQKLFIYFFIVFAAFTIVITFFQQNREKEYKTETLRTTLDDYSDIIARFIHQHHLLEKHRVDSLNSVLTLMPSNLRLTIVSHDGKVLYDNNLDTGKEIENHLQRPEIQSASIQKTGTAIRLSRSTGIEYYYYAKDYINYYIRVALPYDIEVQNFLKTDNIFLYFITLLFFITLISLIYISDRFGKAISGLKDFIISAENHNIDYKNIRFPHTELGEIGEKIIHSYRLLEESNKQINVEQEKLLRHFHYSDEGIAIFSANQEKIYANTHFIQYLNTILDEPTFKVEGLLDQPDFKEVADFLKRNTPVNPNTANIPVYQNKISKSGKHFAIQLLIFTDNSFEITLNNISNNEKNRLLKQEMTNNIAHELKTPVSSIRGYIETLLEQQNIAPDKQRFFLERTYSQVVRLSDLIRDIALITKTEEAAEMFEKEQVNIHATLQEAITDLHEPIVSHGITVKNSVDPAISIEGNKTLVYAIFRNLIENTINYAGENISIGINNYTEDNEFYYFSYYDTGRGIDENHLNRIFERFYRICEGRSRQSGGSGLGLSIVKNAVLFHKGEISAKNRKDGGLEFLFSLRKIENA</sequence>
<keyword evidence="5 10" id="KW-0418">Kinase</keyword>
<dbReference type="InterPro" id="IPR000904">
    <property type="entry name" value="Sec7_dom"/>
</dbReference>
<dbReference type="EMBL" id="JACOOH010000006">
    <property type="protein sequence ID" value="MBC5622215.1"/>
    <property type="molecule type" value="Genomic_DNA"/>
</dbReference>
<evidence type="ECO:0000256" key="1">
    <source>
        <dbReference type="ARBA" id="ARBA00000085"/>
    </source>
</evidence>
<dbReference type="PROSITE" id="PS50109">
    <property type="entry name" value="HIS_KIN"/>
    <property type="match status" value="1"/>
</dbReference>
<gene>
    <name evidence="10" type="ORF">H8S64_14010</name>
</gene>
<dbReference type="PROSITE" id="PS50190">
    <property type="entry name" value="SEC7"/>
    <property type="match status" value="1"/>
</dbReference>
<feature type="transmembrane region" description="Helical" evidence="7">
    <location>
        <begin position="9"/>
        <end position="27"/>
    </location>
</feature>
<dbReference type="PANTHER" id="PTHR45453:SF1">
    <property type="entry name" value="PHOSPHATE REGULON SENSOR PROTEIN PHOR"/>
    <property type="match status" value="1"/>
</dbReference>
<dbReference type="InterPro" id="IPR004358">
    <property type="entry name" value="Sig_transdc_His_kin-like_C"/>
</dbReference>
<evidence type="ECO:0000256" key="4">
    <source>
        <dbReference type="ARBA" id="ARBA00022679"/>
    </source>
</evidence>
<comment type="caution">
    <text evidence="10">The sequence shown here is derived from an EMBL/GenBank/DDBJ whole genome shotgun (WGS) entry which is preliminary data.</text>
</comment>
<reference evidence="10 11" key="1">
    <citation type="submission" date="2020-08" db="EMBL/GenBank/DDBJ databases">
        <title>Genome public.</title>
        <authorList>
            <person name="Liu C."/>
            <person name="Sun Q."/>
        </authorList>
    </citation>
    <scope>NUCLEOTIDE SEQUENCE [LARGE SCALE GENOMIC DNA]</scope>
    <source>
        <strain evidence="10 11">NSJ-56</strain>
    </source>
</reference>
<keyword evidence="3" id="KW-0597">Phosphoprotein</keyword>
<feature type="domain" description="SEC7" evidence="9">
    <location>
        <begin position="102"/>
        <end position="319"/>
    </location>
</feature>
<evidence type="ECO:0000259" key="8">
    <source>
        <dbReference type="PROSITE" id="PS50109"/>
    </source>
</evidence>
<dbReference type="EC" id="2.7.13.3" evidence="2"/>
<keyword evidence="7" id="KW-1133">Transmembrane helix</keyword>
<dbReference type="Pfam" id="PF02518">
    <property type="entry name" value="HATPase_c"/>
    <property type="match status" value="1"/>
</dbReference>
<comment type="catalytic activity">
    <reaction evidence="1">
        <text>ATP + protein L-histidine = ADP + protein N-phospho-L-histidine.</text>
        <dbReference type="EC" id="2.7.13.3"/>
    </reaction>
</comment>
<organism evidence="10 11">
    <name type="scientific">Butyricimonas hominis</name>
    <dbReference type="NCBI Taxonomy" id="2763032"/>
    <lineage>
        <taxon>Bacteria</taxon>
        <taxon>Pseudomonadati</taxon>
        <taxon>Bacteroidota</taxon>
        <taxon>Bacteroidia</taxon>
        <taxon>Bacteroidales</taxon>
        <taxon>Odoribacteraceae</taxon>
        <taxon>Butyricimonas</taxon>
    </lineage>
</organism>
<dbReference type="InterPro" id="IPR036890">
    <property type="entry name" value="HATPase_C_sf"/>
</dbReference>
<dbReference type="Pfam" id="PF00512">
    <property type="entry name" value="HisKA"/>
    <property type="match status" value="1"/>
</dbReference>
<dbReference type="SMART" id="SM00387">
    <property type="entry name" value="HATPase_c"/>
    <property type="match status" value="1"/>
</dbReference>
<evidence type="ECO:0000256" key="3">
    <source>
        <dbReference type="ARBA" id="ARBA00022553"/>
    </source>
</evidence>
<dbReference type="InterPro" id="IPR050351">
    <property type="entry name" value="BphY/WalK/GraS-like"/>
</dbReference>
<dbReference type="InterPro" id="IPR003594">
    <property type="entry name" value="HATPase_dom"/>
</dbReference>
<feature type="domain" description="Histidine kinase" evidence="8">
    <location>
        <begin position="367"/>
        <end position="585"/>
    </location>
</feature>
<dbReference type="InterPro" id="IPR036097">
    <property type="entry name" value="HisK_dim/P_sf"/>
</dbReference>
<keyword evidence="7" id="KW-0472">Membrane</keyword>
<proteinExistence type="predicted"/>
<evidence type="ECO:0000313" key="10">
    <source>
        <dbReference type="EMBL" id="MBC5622215.1"/>
    </source>
</evidence>
<dbReference type="RefSeq" id="WP_186976790.1">
    <property type="nucleotide sequence ID" value="NZ_JACOOH010000006.1"/>
</dbReference>
<dbReference type="SUPFAM" id="SSF47384">
    <property type="entry name" value="Homodimeric domain of signal transducing histidine kinase"/>
    <property type="match status" value="1"/>
</dbReference>
<evidence type="ECO:0000256" key="6">
    <source>
        <dbReference type="ARBA" id="ARBA00023012"/>
    </source>
</evidence>
<dbReference type="GO" id="GO:0016301">
    <property type="term" value="F:kinase activity"/>
    <property type="evidence" value="ECO:0007669"/>
    <property type="project" value="UniProtKB-KW"/>
</dbReference>
<keyword evidence="11" id="KW-1185">Reference proteome</keyword>
<dbReference type="InterPro" id="IPR005467">
    <property type="entry name" value="His_kinase_dom"/>
</dbReference>
<protein>
    <recommendedName>
        <fullName evidence="2">histidine kinase</fullName>
        <ecNumber evidence="2">2.7.13.3</ecNumber>
    </recommendedName>
</protein>
<dbReference type="SUPFAM" id="SSF55874">
    <property type="entry name" value="ATPase domain of HSP90 chaperone/DNA topoisomerase II/histidine kinase"/>
    <property type="match status" value="1"/>
</dbReference>